<dbReference type="EMBL" id="JAFNEN010000458">
    <property type="protein sequence ID" value="KAG8182605.1"/>
    <property type="molecule type" value="Genomic_DNA"/>
</dbReference>
<evidence type="ECO:0000313" key="3">
    <source>
        <dbReference type="Proteomes" id="UP000827092"/>
    </source>
</evidence>
<organism evidence="2 3">
    <name type="scientific">Oedothorax gibbosus</name>
    <dbReference type="NCBI Taxonomy" id="931172"/>
    <lineage>
        <taxon>Eukaryota</taxon>
        <taxon>Metazoa</taxon>
        <taxon>Ecdysozoa</taxon>
        <taxon>Arthropoda</taxon>
        <taxon>Chelicerata</taxon>
        <taxon>Arachnida</taxon>
        <taxon>Araneae</taxon>
        <taxon>Araneomorphae</taxon>
        <taxon>Entelegynae</taxon>
        <taxon>Araneoidea</taxon>
        <taxon>Linyphiidae</taxon>
        <taxon>Erigoninae</taxon>
        <taxon>Oedothorax</taxon>
    </lineage>
</organism>
<evidence type="ECO:0000256" key="1">
    <source>
        <dbReference type="SAM" id="MobiDB-lite"/>
    </source>
</evidence>
<gene>
    <name evidence="2" type="ORF">JTE90_021741</name>
</gene>
<comment type="caution">
    <text evidence="2">The sequence shown here is derived from an EMBL/GenBank/DDBJ whole genome shotgun (WGS) entry which is preliminary data.</text>
</comment>
<reference evidence="2 3" key="1">
    <citation type="journal article" date="2022" name="Nat. Ecol. Evol.">
        <title>A masculinizing supergene underlies an exaggerated male reproductive morph in a spider.</title>
        <authorList>
            <person name="Hendrickx F."/>
            <person name="De Corte Z."/>
            <person name="Sonet G."/>
            <person name="Van Belleghem S.M."/>
            <person name="Kostlbacher S."/>
            <person name="Vangestel C."/>
        </authorList>
    </citation>
    <scope>NUCLEOTIDE SEQUENCE [LARGE SCALE GENOMIC DNA]</scope>
    <source>
        <strain evidence="2">W744_W776</strain>
    </source>
</reference>
<accession>A0AAV6UET3</accession>
<proteinExistence type="predicted"/>
<feature type="region of interest" description="Disordered" evidence="1">
    <location>
        <begin position="119"/>
        <end position="138"/>
    </location>
</feature>
<keyword evidence="3" id="KW-1185">Reference proteome</keyword>
<sequence length="252" mass="27608">MIFRTLKEKFCLPPASLLTKMRITDEIPELHILPIAGTNSPLNENAMNSSDFQNLEREVLSASSSSDEILERNDPVISDSSSLSFAGDNSNESPTSEVSVSDCISPIVQDAFDSSSGTCSPLSLSADNEIPSPDHGSDLDEEVVPGGKTKFECLLMVLHIVLRHGLTSVALEDISKLLNCIIGREILPKSCYMFDKVFSTTVKPIFHFFCVSCECMIEPEEGLPSTNCPVCGKLCNLQTMNDEIFFNLSHCF</sequence>
<dbReference type="Proteomes" id="UP000827092">
    <property type="component" value="Unassembled WGS sequence"/>
</dbReference>
<name>A0AAV6UET3_9ARAC</name>
<dbReference type="AlphaFoldDB" id="A0AAV6UET3"/>
<evidence type="ECO:0000313" key="2">
    <source>
        <dbReference type="EMBL" id="KAG8182605.1"/>
    </source>
</evidence>
<protein>
    <submittedName>
        <fullName evidence="2">Uncharacterized protein</fullName>
    </submittedName>
</protein>